<organism evidence="4 5">
    <name type="scientific">Neotabrizicola shimadae</name>
    <dbReference type="NCBI Taxonomy" id="2807096"/>
    <lineage>
        <taxon>Bacteria</taxon>
        <taxon>Pseudomonadati</taxon>
        <taxon>Pseudomonadota</taxon>
        <taxon>Alphaproteobacteria</taxon>
        <taxon>Rhodobacterales</taxon>
        <taxon>Paracoccaceae</taxon>
        <taxon>Neotabrizicola</taxon>
    </lineage>
</organism>
<dbReference type="InterPro" id="IPR011042">
    <property type="entry name" value="6-blade_b-propeller_TolB-like"/>
</dbReference>
<evidence type="ECO:0000313" key="5">
    <source>
        <dbReference type="Proteomes" id="UP000826300"/>
    </source>
</evidence>
<dbReference type="AlphaFoldDB" id="A0A8G0ZYU8"/>
<evidence type="ECO:0000256" key="2">
    <source>
        <dbReference type="SAM" id="SignalP"/>
    </source>
</evidence>
<dbReference type="SUPFAM" id="SSF63829">
    <property type="entry name" value="Calcium-dependent phosphotriesterase"/>
    <property type="match status" value="1"/>
</dbReference>
<sequence length="297" mass="30821">MMPEVRSLAAVAALIASALPALADPTVIDGKAAFPEGPWVEGGKLYYVQYGGNIVSVWDGSATSTLWQQKGCGPSAIAPLGPDRFAVTCYDNGTLALFNRDGSGTTAIGTDSSGAALLGPNDLAPDGKGGLYVTASGPWESGPIVGKVYHLAPDGTLTMLADDLHYANGVALAPAGDRLFVNESEAGRVISFAVGSDGTLSDRRLFLRVSQADPGSPDSYPDGLKWGPDGNLWIGQYSQGRIVVVKPDGSFVAAHDLPSPATPNFAFSADGKHLYVMAVDDKSAAPYMGKVYDLPLD</sequence>
<evidence type="ECO:0000313" key="4">
    <source>
        <dbReference type="EMBL" id="QYZ70749.1"/>
    </source>
</evidence>
<feature type="chain" id="PRO_5034033794" evidence="2">
    <location>
        <begin position="24"/>
        <end position="297"/>
    </location>
</feature>
<feature type="domain" description="SMP-30/Gluconolactonase/LRE-like region" evidence="3">
    <location>
        <begin position="34"/>
        <end position="277"/>
    </location>
</feature>
<name>A0A8G0ZYU8_9RHOB</name>
<reference evidence="4" key="1">
    <citation type="submission" date="2021-02" db="EMBL/GenBank/DDBJ databases">
        <title>Rhodobacter shimadae sp. nov., an aerobic anoxygenic phototrophic bacterium isolated from a hot spring.</title>
        <authorList>
            <person name="Muramatsu S."/>
            <person name="Haruta S."/>
            <person name="Hirose S."/>
            <person name="Hanada S."/>
        </authorList>
    </citation>
    <scope>NUCLEOTIDE SEQUENCE</scope>
    <source>
        <strain evidence="4">N10</strain>
    </source>
</reference>
<dbReference type="Pfam" id="PF08450">
    <property type="entry name" value="SGL"/>
    <property type="match status" value="1"/>
</dbReference>
<evidence type="ECO:0000256" key="1">
    <source>
        <dbReference type="ARBA" id="ARBA00022801"/>
    </source>
</evidence>
<evidence type="ECO:0000259" key="3">
    <source>
        <dbReference type="Pfam" id="PF08450"/>
    </source>
</evidence>
<dbReference type="RefSeq" id="WP_220662966.1">
    <property type="nucleotide sequence ID" value="NZ_CP069370.1"/>
</dbReference>
<protein>
    <submittedName>
        <fullName evidence="4">SMP-30/gluconolactonase/LRE family protein</fullName>
    </submittedName>
</protein>
<dbReference type="InterPro" id="IPR013658">
    <property type="entry name" value="SGL"/>
</dbReference>
<dbReference type="Gene3D" id="2.120.10.30">
    <property type="entry name" value="TolB, C-terminal domain"/>
    <property type="match status" value="1"/>
</dbReference>
<proteinExistence type="predicted"/>
<keyword evidence="5" id="KW-1185">Reference proteome</keyword>
<dbReference type="InterPro" id="IPR051262">
    <property type="entry name" value="SMP-30/CGR1_Lactonase"/>
</dbReference>
<dbReference type="PANTHER" id="PTHR47572">
    <property type="entry name" value="LIPOPROTEIN-RELATED"/>
    <property type="match status" value="1"/>
</dbReference>
<dbReference type="GO" id="GO:0016787">
    <property type="term" value="F:hydrolase activity"/>
    <property type="evidence" value="ECO:0007669"/>
    <property type="project" value="UniProtKB-KW"/>
</dbReference>
<dbReference type="PANTHER" id="PTHR47572:SF4">
    <property type="entry name" value="LACTONASE DRP35"/>
    <property type="match status" value="1"/>
</dbReference>
<accession>A0A8G0ZYU8</accession>
<feature type="signal peptide" evidence="2">
    <location>
        <begin position="1"/>
        <end position="23"/>
    </location>
</feature>
<dbReference type="EMBL" id="CP069370">
    <property type="protein sequence ID" value="QYZ70749.1"/>
    <property type="molecule type" value="Genomic_DNA"/>
</dbReference>
<dbReference type="KEGG" id="nsm:JO391_04340"/>
<dbReference type="Proteomes" id="UP000826300">
    <property type="component" value="Chromosome"/>
</dbReference>
<gene>
    <name evidence="4" type="ORF">JO391_04340</name>
</gene>
<keyword evidence="1" id="KW-0378">Hydrolase</keyword>
<keyword evidence="2" id="KW-0732">Signal</keyword>